<accession>A0AAE0AQ68</accession>
<evidence type="ECO:0000313" key="3">
    <source>
        <dbReference type="Proteomes" id="UP001281410"/>
    </source>
</evidence>
<dbReference type="InterPro" id="IPR005162">
    <property type="entry name" value="Retrotrans_gag_dom"/>
</dbReference>
<name>A0AAE0AQ68_9ROSI</name>
<dbReference type="EMBL" id="JANJYJ010000003">
    <property type="protein sequence ID" value="KAK3221609.1"/>
    <property type="molecule type" value="Genomic_DNA"/>
</dbReference>
<dbReference type="PANTHER" id="PTHR33223:SF10">
    <property type="entry name" value="AMINOTRANSFERASE-LIKE PLANT MOBILE DOMAIN-CONTAINING PROTEIN"/>
    <property type="match status" value="1"/>
</dbReference>
<gene>
    <name evidence="2" type="ORF">Dsin_008634</name>
</gene>
<feature type="domain" description="Retrotransposon gag" evidence="1">
    <location>
        <begin position="37"/>
        <end position="127"/>
    </location>
</feature>
<reference evidence="2" key="1">
    <citation type="journal article" date="2023" name="Plant J.">
        <title>Genome sequences and population genomics provide insights into the demographic history, inbreeding, and mutation load of two 'living fossil' tree species of Dipteronia.</title>
        <authorList>
            <person name="Feng Y."/>
            <person name="Comes H.P."/>
            <person name="Chen J."/>
            <person name="Zhu S."/>
            <person name="Lu R."/>
            <person name="Zhang X."/>
            <person name="Li P."/>
            <person name="Qiu J."/>
            <person name="Olsen K.M."/>
            <person name="Qiu Y."/>
        </authorList>
    </citation>
    <scope>NUCLEOTIDE SEQUENCE</scope>
    <source>
        <strain evidence="2">NBL</strain>
    </source>
</reference>
<organism evidence="2 3">
    <name type="scientific">Dipteronia sinensis</name>
    <dbReference type="NCBI Taxonomy" id="43782"/>
    <lineage>
        <taxon>Eukaryota</taxon>
        <taxon>Viridiplantae</taxon>
        <taxon>Streptophyta</taxon>
        <taxon>Embryophyta</taxon>
        <taxon>Tracheophyta</taxon>
        <taxon>Spermatophyta</taxon>
        <taxon>Magnoliopsida</taxon>
        <taxon>eudicotyledons</taxon>
        <taxon>Gunneridae</taxon>
        <taxon>Pentapetalae</taxon>
        <taxon>rosids</taxon>
        <taxon>malvids</taxon>
        <taxon>Sapindales</taxon>
        <taxon>Sapindaceae</taxon>
        <taxon>Hippocastanoideae</taxon>
        <taxon>Acereae</taxon>
        <taxon>Dipteronia</taxon>
    </lineage>
</organism>
<evidence type="ECO:0000259" key="1">
    <source>
        <dbReference type="Pfam" id="PF03732"/>
    </source>
</evidence>
<dbReference type="AlphaFoldDB" id="A0AAE0AQ68"/>
<evidence type="ECO:0000313" key="2">
    <source>
        <dbReference type="EMBL" id="KAK3221609.1"/>
    </source>
</evidence>
<protein>
    <recommendedName>
        <fullName evidence="1">Retrotransposon gag domain-containing protein</fullName>
    </recommendedName>
</protein>
<dbReference type="PANTHER" id="PTHR33223">
    <property type="entry name" value="CCHC-TYPE DOMAIN-CONTAINING PROTEIN"/>
    <property type="match status" value="1"/>
</dbReference>
<comment type="caution">
    <text evidence="2">The sequence shown here is derived from an EMBL/GenBank/DDBJ whole genome shotgun (WGS) entry which is preliminary data.</text>
</comment>
<dbReference type="Pfam" id="PF03732">
    <property type="entry name" value="Retrotrans_gag"/>
    <property type="match status" value="1"/>
</dbReference>
<proteinExistence type="predicted"/>
<sequence length="183" mass="21362">MPHGEQFKANTYLQEHDRRYQSAMAQYDYDNTLLCRMFPQTLGDQGFRWFGGLTGRSIRNFEELIQAFTKQFMRNIQRRKSISVLSTLKKRKDEKLKEYLTRFLQEVSEVHDPNDEAIVYAFVNSLQHSQLSLILRQRESTTYVNLVDDVGGYAMVEEEQIAHGGELIYGGRQGEVQKPKDKS</sequence>
<keyword evidence="3" id="KW-1185">Reference proteome</keyword>
<dbReference type="Proteomes" id="UP001281410">
    <property type="component" value="Unassembled WGS sequence"/>
</dbReference>